<dbReference type="PANTHER" id="PTHR42037">
    <property type="match status" value="1"/>
</dbReference>
<dbReference type="PANTHER" id="PTHR42037:SF1">
    <property type="match status" value="1"/>
</dbReference>
<sequence>MSRPPNQASNNIRPVSLDLADERGPPIHAGSVLVFFISSGQRHKAVINSGWEALEELKSTGATSEESKQSPRANLCKSGTIVSSSTMTVSAVKEPLPIRRRLLRRFYEPIVLEAALKNARQGFDGPQREPNAAGDNADNAEGTFQFFVNRLAQVCDSQKGGDTVSAVAVLQEADCVHYIVGSNRRKPVEVPDVQVFLTKLLTIVAASHTLPGTKFRALLWHVLRYNVSRVEFYVGQVANHLQKCIEDHERRYSADSDESSLRSDLMELKEMTNFHKQKELDDYESFTSYERIISWIHHRAKHSQLIDSISQQSKDGHIDKHEPWINLRHHLGRLRSYYLAVDAIIRMSRQLNHLFHDFKVTAILSASAAPNPLSMVKTNADGIIGRMFSGGEVAEYKRKAVELQSFNLDNAINSQLENRTHTHVVHAEVLVLNYALEHIKSNEVTRFWNNWEYIGVSKPACRLCDYYFSEHKSGVKTRKGHGNLYPNWRFPDIFDDNQAGDRDLLLDNILQRIRKDVKRSIDVRKPQGRWHDSNSFSYMPVGLAGYTDTASISELGSQFSSLEITSRRPTVRQTTLNMDIQSMDGNADLDSEEEDKIIFPWPRSSSRRA</sequence>
<comment type="caution">
    <text evidence="2">The sequence shown here is derived from an EMBL/GenBank/DDBJ whole genome shotgun (WGS) entry which is preliminary data.</text>
</comment>
<dbReference type="Pfam" id="PF14441">
    <property type="entry name" value="OTT_1508_deam"/>
    <property type="match status" value="1"/>
</dbReference>
<dbReference type="InterPro" id="IPR027796">
    <property type="entry name" value="OTT_1508_deam-like"/>
</dbReference>
<proteinExistence type="predicted"/>
<dbReference type="EMBL" id="JAVFKD010000004">
    <property type="protein sequence ID" value="KAK5994809.1"/>
    <property type="molecule type" value="Genomic_DNA"/>
</dbReference>
<accession>A0ABR0SRL4</accession>
<reference evidence="2 3" key="1">
    <citation type="submission" date="2024-01" db="EMBL/GenBank/DDBJ databases">
        <title>Complete genome of Cladobotryum mycophilum ATHUM6906.</title>
        <authorList>
            <person name="Christinaki A.C."/>
            <person name="Myridakis A.I."/>
            <person name="Kouvelis V.N."/>
        </authorList>
    </citation>
    <scope>NUCLEOTIDE SEQUENCE [LARGE SCALE GENOMIC DNA]</scope>
    <source>
        <strain evidence="2 3">ATHUM6906</strain>
    </source>
</reference>
<organism evidence="2 3">
    <name type="scientific">Cladobotryum mycophilum</name>
    <dbReference type="NCBI Taxonomy" id="491253"/>
    <lineage>
        <taxon>Eukaryota</taxon>
        <taxon>Fungi</taxon>
        <taxon>Dikarya</taxon>
        <taxon>Ascomycota</taxon>
        <taxon>Pezizomycotina</taxon>
        <taxon>Sordariomycetes</taxon>
        <taxon>Hypocreomycetidae</taxon>
        <taxon>Hypocreales</taxon>
        <taxon>Hypocreaceae</taxon>
        <taxon>Cladobotryum</taxon>
    </lineage>
</organism>
<evidence type="ECO:0000256" key="1">
    <source>
        <dbReference type="SAM" id="MobiDB-lite"/>
    </source>
</evidence>
<feature type="region of interest" description="Disordered" evidence="1">
    <location>
        <begin position="583"/>
        <end position="609"/>
    </location>
</feature>
<protein>
    <submittedName>
        <fullName evidence="2">Uncharacterized protein</fullName>
    </submittedName>
</protein>
<gene>
    <name evidence="2" type="ORF">PT974_03193</name>
</gene>
<evidence type="ECO:0000313" key="2">
    <source>
        <dbReference type="EMBL" id="KAK5994809.1"/>
    </source>
</evidence>
<dbReference type="Proteomes" id="UP001338125">
    <property type="component" value="Unassembled WGS sequence"/>
</dbReference>
<keyword evidence="3" id="KW-1185">Reference proteome</keyword>
<evidence type="ECO:0000313" key="3">
    <source>
        <dbReference type="Proteomes" id="UP001338125"/>
    </source>
</evidence>
<name>A0ABR0SRL4_9HYPO</name>